<protein>
    <submittedName>
        <fullName evidence="5">Pyridoxal 5'-phosphate synthase-like subunit pdx1.2</fullName>
    </submittedName>
</protein>
<dbReference type="PANTHER" id="PTHR31829:SF2">
    <property type="entry name" value="PYRIDOXAL 5'-PHOSPHATE SYNTHASE-LIKE SUBUNIT PDX1.2"/>
    <property type="match status" value="1"/>
</dbReference>
<dbReference type="InterPro" id="IPR033755">
    <property type="entry name" value="PdxS/SNZ_N"/>
</dbReference>
<comment type="caution">
    <text evidence="5">The sequence shown here is derived from an EMBL/GenBank/DDBJ whole genome shotgun (WGS) entry which is preliminary data.</text>
</comment>
<dbReference type="GO" id="GO:0008615">
    <property type="term" value="P:pyridoxine biosynthetic process"/>
    <property type="evidence" value="ECO:0007669"/>
    <property type="project" value="TreeGrafter"/>
</dbReference>
<sequence>MAEDGAVMVFNSIAITDAKTNPFSLKAGLTQMLCGRAIVEVTTQNKLAISQTLGAMAEDGAVMSHCRSNNAEQAGACCLIVSDPSQRGISGKPDPSLIKEMKRIVSIPIKVSARVGHFVEARILEAIGVDYIDESEAIALADEDNFINKHQLSLPIYFGGGGSRGGGGDEGSLAEDKNREEALMVLAEAGRSLKNLLKDLAAAIEAGRVLGAVVSRFLELEKSPVLRWLMQFGAVVVM</sequence>
<feature type="domain" description="PdxS/SNZ N-terminal" evidence="4">
    <location>
        <begin position="61"/>
        <end position="159"/>
    </location>
</feature>
<dbReference type="AlphaFoldDB" id="A0AAW0L1X4"/>
<proteinExistence type="inferred from homology"/>
<reference evidence="5 6" key="1">
    <citation type="journal article" date="2018" name="Sci. Data">
        <title>The draft genome sequence of cork oak.</title>
        <authorList>
            <person name="Ramos A.M."/>
            <person name="Usie A."/>
            <person name="Barbosa P."/>
            <person name="Barros P.M."/>
            <person name="Capote T."/>
            <person name="Chaves I."/>
            <person name="Simoes F."/>
            <person name="Abreu I."/>
            <person name="Carrasquinho I."/>
            <person name="Faro C."/>
            <person name="Guimaraes J.B."/>
            <person name="Mendonca D."/>
            <person name="Nobrega F."/>
            <person name="Rodrigues L."/>
            <person name="Saibo N.J.M."/>
            <person name="Varela M.C."/>
            <person name="Egas C."/>
            <person name="Matos J."/>
            <person name="Miguel C.M."/>
            <person name="Oliveira M.M."/>
            <person name="Ricardo C.P."/>
            <person name="Goncalves S."/>
        </authorList>
    </citation>
    <scope>NUCLEOTIDE SEQUENCE [LARGE SCALE GENOMIC DNA]</scope>
    <source>
        <strain evidence="6">cv. HL8</strain>
    </source>
</reference>
<evidence type="ECO:0000313" key="5">
    <source>
        <dbReference type="EMBL" id="KAK7845733.1"/>
    </source>
</evidence>
<accession>A0AAW0L1X4</accession>
<dbReference type="PROSITE" id="PS51129">
    <property type="entry name" value="PDXS_SNZ_2"/>
    <property type="match status" value="1"/>
</dbReference>
<evidence type="ECO:0000256" key="1">
    <source>
        <dbReference type="ARBA" id="ARBA00007281"/>
    </source>
</evidence>
<evidence type="ECO:0000259" key="4">
    <source>
        <dbReference type="Pfam" id="PF01680"/>
    </source>
</evidence>
<dbReference type="GO" id="GO:0006520">
    <property type="term" value="P:amino acid metabolic process"/>
    <property type="evidence" value="ECO:0007669"/>
    <property type="project" value="TreeGrafter"/>
</dbReference>
<organism evidence="5 6">
    <name type="scientific">Quercus suber</name>
    <name type="common">Cork oak</name>
    <dbReference type="NCBI Taxonomy" id="58331"/>
    <lineage>
        <taxon>Eukaryota</taxon>
        <taxon>Viridiplantae</taxon>
        <taxon>Streptophyta</taxon>
        <taxon>Embryophyta</taxon>
        <taxon>Tracheophyta</taxon>
        <taxon>Spermatophyta</taxon>
        <taxon>Magnoliopsida</taxon>
        <taxon>eudicotyledons</taxon>
        <taxon>Gunneridae</taxon>
        <taxon>Pentapetalae</taxon>
        <taxon>rosids</taxon>
        <taxon>fabids</taxon>
        <taxon>Fagales</taxon>
        <taxon>Fagaceae</taxon>
        <taxon>Quercus</taxon>
    </lineage>
</organism>
<evidence type="ECO:0000313" key="6">
    <source>
        <dbReference type="Proteomes" id="UP000237347"/>
    </source>
</evidence>
<keyword evidence="2" id="KW-0663">Pyridoxal phosphate</keyword>
<dbReference type="InterPro" id="IPR013785">
    <property type="entry name" value="Aldolase_TIM"/>
</dbReference>
<dbReference type="GO" id="GO:0042823">
    <property type="term" value="P:pyridoxal phosphate biosynthetic process"/>
    <property type="evidence" value="ECO:0007669"/>
    <property type="project" value="InterPro"/>
</dbReference>
<dbReference type="InterPro" id="IPR001852">
    <property type="entry name" value="PdxS/SNZ"/>
</dbReference>
<comment type="similarity">
    <text evidence="1 3">Belongs to the PdxS/SNZ family.</text>
</comment>
<dbReference type="EMBL" id="PKMF04000165">
    <property type="protein sequence ID" value="KAK7845733.1"/>
    <property type="molecule type" value="Genomic_DNA"/>
</dbReference>
<dbReference type="SUPFAM" id="SSF51366">
    <property type="entry name" value="Ribulose-phoshate binding barrel"/>
    <property type="match status" value="1"/>
</dbReference>
<dbReference type="Proteomes" id="UP000237347">
    <property type="component" value="Unassembled WGS sequence"/>
</dbReference>
<evidence type="ECO:0000256" key="3">
    <source>
        <dbReference type="PROSITE-ProRule" id="PRU00481"/>
    </source>
</evidence>
<dbReference type="InterPro" id="IPR011060">
    <property type="entry name" value="RibuloseP-bd_barrel"/>
</dbReference>
<keyword evidence="6" id="KW-1185">Reference proteome</keyword>
<dbReference type="Gene3D" id="3.20.20.70">
    <property type="entry name" value="Aldolase class I"/>
    <property type="match status" value="1"/>
</dbReference>
<dbReference type="PANTHER" id="PTHR31829">
    <property type="entry name" value="PYRIDOXAL 5'-PHOSPHATE SYNTHASE SUBUNIT SNZ1-RELATED"/>
    <property type="match status" value="1"/>
</dbReference>
<name>A0AAW0L1X4_QUESU</name>
<dbReference type="GO" id="GO:0016843">
    <property type="term" value="F:amine-lyase activity"/>
    <property type="evidence" value="ECO:0007669"/>
    <property type="project" value="TreeGrafter"/>
</dbReference>
<dbReference type="Pfam" id="PF01680">
    <property type="entry name" value="SOR_SNZ"/>
    <property type="match status" value="1"/>
</dbReference>
<gene>
    <name evidence="5" type="primary">PDX12_5</name>
    <name evidence="5" type="ORF">CFP56_008952</name>
</gene>
<evidence type="ECO:0000256" key="2">
    <source>
        <dbReference type="ARBA" id="ARBA00022898"/>
    </source>
</evidence>